<comment type="function">
    <text evidence="5">Involved in the maturation of [NiFe] hydrogenases. Required for nickel insertion into the metal center of the hydrogenase.</text>
</comment>
<dbReference type="Pfam" id="PF01155">
    <property type="entry name" value="HypA"/>
    <property type="match status" value="1"/>
</dbReference>
<dbReference type="GO" id="GO:0016151">
    <property type="term" value="F:nickel cation binding"/>
    <property type="evidence" value="ECO:0007669"/>
    <property type="project" value="UniProtKB-UniRule"/>
</dbReference>
<dbReference type="AlphaFoldDB" id="A0A0W0VGH0"/>
<evidence type="ECO:0000256" key="5">
    <source>
        <dbReference type="HAMAP-Rule" id="MF_00213"/>
    </source>
</evidence>
<keyword evidence="3 5" id="KW-0479">Metal-binding</keyword>
<dbReference type="InterPro" id="IPR020538">
    <property type="entry name" value="Hydgase_Ni_incorp_HypA/HybF_CS"/>
</dbReference>
<dbReference type="PROSITE" id="PS01249">
    <property type="entry name" value="HYPA"/>
    <property type="match status" value="1"/>
</dbReference>
<evidence type="ECO:0000256" key="4">
    <source>
        <dbReference type="ARBA" id="ARBA00022833"/>
    </source>
</evidence>
<keyword evidence="2 5" id="KW-0533">Nickel</keyword>
<dbReference type="EMBL" id="LNYJ01000001">
    <property type="protein sequence ID" value="KTD19224.1"/>
    <property type="molecule type" value="Genomic_DNA"/>
</dbReference>
<dbReference type="SUPFAM" id="SSF48695">
    <property type="entry name" value="Multiheme cytochromes"/>
    <property type="match status" value="1"/>
</dbReference>
<evidence type="ECO:0000256" key="1">
    <source>
        <dbReference type="ARBA" id="ARBA00010748"/>
    </source>
</evidence>
<evidence type="ECO:0000256" key="2">
    <source>
        <dbReference type="ARBA" id="ARBA00022596"/>
    </source>
</evidence>
<comment type="caution">
    <text evidence="6">The sequence shown here is derived from an EMBL/GenBank/DDBJ whole genome shotgun (WGS) entry which is preliminary data.</text>
</comment>
<reference evidence="6 7" key="1">
    <citation type="submission" date="2015-11" db="EMBL/GenBank/DDBJ databases">
        <title>Genomic analysis of 38 Legionella species identifies large and diverse effector repertoires.</title>
        <authorList>
            <person name="Burstein D."/>
            <person name="Amaro F."/>
            <person name="Zusman T."/>
            <person name="Lifshitz Z."/>
            <person name="Cohen O."/>
            <person name="Gilbert J.A."/>
            <person name="Pupko T."/>
            <person name="Shuman H.A."/>
            <person name="Segal G."/>
        </authorList>
    </citation>
    <scope>NUCLEOTIDE SEQUENCE [LARGE SCALE GENOMIC DNA]</scope>
    <source>
        <strain evidence="6 7">BL-540</strain>
    </source>
</reference>
<evidence type="ECO:0000313" key="6">
    <source>
        <dbReference type="EMBL" id="KTD19224.1"/>
    </source>
</evidence>
<dbReference type="Gene3D" id="3.30.2320.80">
    <property type="match status" value="1"/>
</dbReference>
<dbReference type="PATRIC" id="fig|456.5.peg.23"/>
<proteinExistence type="inferred from homology"/>
<dbReference type="RefSeq" id="WP_058469619.1">
    <property type="nucleotide sequence ID" value="NZ_CAAAIC010000013.1"/>
</dbReference>
<feature type="binding site" evidence="5">
    <location>
        <position position="76"/>
    </location>
    <ligand>
        <name>Zn(2+)</name>
        <dbReference type="ChEBI" id="CHEBI:29105"/>
    </ligand>
</feature>
<dbReference type="PANTHER" id="PTHR34535:SF3">
    <property type="entry name" value="HYDROGENASE MATURATION FACTOR HYPA"/>
    <property type="match status" value="1"/>
</dbReference>
<protein>
    <recommendedName>
        <fullName evidence="5">Hydrogenase maturation factor HypA</fullName>
    </recommendedName>
</protein>
<name>A0A0W0VGH0_9GAMM</name>
<organism evidence="6 7">
    <name type="scientific">Legionella jordanis</name>
    <dbReference type="NCBI Taxonomy" id="456"/>
    <lineage>
        <taxon>Bacteria</taxon>
        <taxon>Pseudomonadati</taxon>
        <taxon>Pseudomonadota</taxon>
        <taxon>Gammaproteobacteria</taxon>
        <taxon>Legionellales</taxon>
        <taxon>Legionellaceae</taxon>
        <taxon>Legionella</taxon>
    </lineage>
</organism>
<dbReference type="InterPro" id="IPR036280">
    <property type="entry name" value="Multihaem_cyt_sf"/>
</dbReference>
<comment type="similarity">
    <text evidence="1 5">Belongs to the HypA/HybF family.</text>
</comment>
<accession>A0A0W0VGH0</accession>
<dbReference type="STRING" id="456.Ljor_0021"/>
<gene>
    <name evidence="5 6" type="primary">hypA</name>
    <name evidence="6" type="ORF">Ljor_0021</name>
</gene>
<feature type="binding site" evidence="5">
    <location>
        <position position="73"/>
    </location>
    <ligand>
        <name>Zn(2+)</name>
        <dbReference type="ChEBI" id="CHEBI:29105"/>
    </ligand>
</feature>
<evidence type="ECO:0000256" key="3">
    <source>
        <dbReference type="ARBA" id="ARBA00022723"/>
    </source>
</evidence>
<dbReference type="PIRSF" id="PIRSF004761">
    <property type="entry name" value="Hydrgn_mat_HypA"/>
    <property type="match status" value="1"/>
</dbReference>
<sequence>MHELSLCQRILDVVNEYLNGVSCQRVKIIHLEVGQLKAINPMALTFAFEVLTKGSKLENACLDIYEIEGLAICDNCHKTVKLKHYGEPCNYCHQYHLTLLQGDELRLKSMEVE</sequence>
<dbReference type="GO" id="GO:0051604">
    <property type="term" value="P:protein maturation"/>
    <property type="evidence" value="ECO:0007669"/>
    <property type="project" value="InterPro"/>
</dbReference>
<dbReference type="PANTHER" id="PTHR34535">
    <property type="entry name" value="HYDROGENASE MATURATION FACTOR HYPA"/>
    <property type="match status" value="1"/>
</dbReference>
<dbReference type="NCBIfam" id="TIGR00100">
    <property type="entry name" value="hypA"/>
    <property type="match status" value="1"/>
</dbReference>
<feature type="binding site" evidence="5">
    <location>
        <position position="89"/>
    </location>
    <ligand>
        <name>Zn(2+)</name>
        <dbReference type="ChEBI" id="CHEBI:29105"/>
    </ligand>
</feature>
<dbReference type="InterPro" id="IPR000688">
    <property type="entry name" value="HypA/HybF"/>
</dbReference>
<feature type="binding site" evidence="5">
    <location>
        <position position="92"/>
    </location>
    <ligand>
        <name>Zn(2+)</name>
        <dbReference type="ChEBI" id="CHEBI:29105"/>
    </ligand>
</feature>
<keyword evidence="4 5" id="KW-0862">Zinc</keyword>
<dbReference type="GO" id="GO:0008270">
    <property type="term" value="F:zinc ion binding"/>
    <property type="evidence" value="ECO:0007669"/>
    <property type="project" value="UniProtKB-UniRule"/>
</dbReference>
<dbReference type="OrthoDB" id="288014at2"/>
<dbReference type="Proteomes" id="UP000055035">
    <property type="component" value="Unassembled WGS sequence"/>
</dbReference>
<dbReference type="HAMAP" id="MF_00213">
    <property type="entry name" value="HypA_HybF"/>
    <property type="match status" value="1"/>
</dbReference>
<feature type="binding site" evidence="5">
    <location>
        <position position="2"/>
    </location>
    <ligand>
        <name>Ni(2+)</name>
        <dbReference type="ChEBI" id="CHEBI:49786"/>
    </ligand>
</feature>
<keyword evidence="7" id="KW-1185">Reference proteome</keyword>
<evidence type="ECO:0000313" key="7">
    <source>
        <dbReference type="Proteomes" id="UP000055035"/>
    </source>
</evidence>